<evidence type="ECO:0000256" key="2">
    <source>
        <dbReference type="ARBA" id="ARBA00009533"/>
    </source>
</evidence>
<name>A0ABP0EXV1_CLALP</name>
<dbReference type="InterPro" id="IPR015421">
    <property type="entry name" value="PyrdxlP-dep_Trfase_major"/>
</dbReference>
<protein>
    <recommendedName>
        <fullName evidence="10">Glutamate decarboxylase</fullName>
    </recommendedName>
</protein>
<accession>A0ABP0EXV1</accession>
<evidence type="ECO:0000256" key="5">
    <source>
        <dbReference type="ARBA" id="ARBA00022898"/>
    </source>
</evidence>
<dbReference type="InterPro" id="IPR002129">
    <property type="entry name" value="PyrdxlP-dep_de-COase"/>
</dbReference>
<dbReference type="Gene3D" id="3.40.640.10">
    <property type="entry name" value="Type I PLP-dependent aspartate aminotransferase-like (Major domain)"/>
    <property type="match status" value="1"/>
</dbReference>
<evidence type="ECO:0000313" key="8">
    <source>
        <dbReference type="EMBL" id="CAK8672296.1"/>
    </source>
</evidence>
<proteinExistence type="inferred from homology"/>
<keyword evidence="5 7" id="KW-0663">Pyridoxal phosphate</keyword>
<dbReference type="PANTHER" id="PTHR45677">
    <property type="entry name" value="GLUTAMATE DECARBOXYLASE-RELATED"/>
    <property type="match status" value="1"/>
</dbReference>
<comment type="similarity">
    <text evidence="2 7">Belongs to the group II decarboxylase family.</text>
</comment>
<dbReference type="PANTHER" id="PTHR45677:SF10">
    <property type="entry name" value="GLUTAMATE DECARBOXYLASE"/>
    <property type="match status" value="1"/>
</dbReference>
<evidence type="ECO:0000256" key="3">
    <source>
        <dbReference type="ARBA" id="ARBA00011738"/>
    </source>
</evidence>
<dbReference type="EMBL" id="CAWYQH010000001">
    <property type="protein sequence ID" value="CAK8672296.1"/>
    <property type="molecule type" value="Genomic_DNA"/>
</dbReference>
<sequence length="542" mass="61331">MDEDLSDNRNECNMRSGSSSFCYMKGSSVFTSKETINNMEVKSDDLGLAQYKDLLPYSKSSDVTEVFLKDVFDIMLKYIFKSYDRKSKILDFHHPHQFLQSIEGFSLELTGEAESLHQILVDCSDTLKYGVKTGHPRFFNQLSSGLDIVSLAAEWITAAANTNMFTFEIAPVFVLMEGIVLQRMRQIIGWEKGDGIFSPGGTINNFYAVMLARQKILPDVKQSGMRNAPDLVMFQSKHAHYSNRRPAAVLGIGMKNCIDVKVDEVGRMLPEDLELKVLQAKVKNKVPFYVSATSGTTVLGAFDPIPEIAAICKKYNLWLHIDAAWGGGVLMSRKHRHFVDGIELADSVTWNPHKIMGIVLQCSALLVRHKGALEACNSMKANYLFQQDKHYDVSYDTGDKTMQCGRHVDVFKLWLAWRAKGDAGFEEHVDKCVELSKYLAQKIKLSPGFELAYAEPKYTNVCFWYYPPSIRNINDLKVRSEKLHKVAPAIKARMMTNGSLMVSYQPLDDKVNFFRNVISNPAVRKEDIDFLIKEIEKLGCDL</sequence>
<dbReference type="InterPro" id="IPR015424">
    <property type="entry name" value="PyrdxlP-dep_Trfase"/>
</dbReference>
<comment type="subunit">
    <text evidence="3">Homodimer.</text>
</comment>
<evidence type="ECO:0000256" key="4">
    <source>
        <dbReference type="ARBA" id="ARBA00022793"/>
    </source>
</evidence>
<evidence type="ECO:0008006" key="10">
    <source>
        <dbReference type="Google" id="ProtNLM"/>
    </source>
</evidence>
<comment type="caution">
    <text evidence="8">The sequence shown here is derived from an EMBL/GenBank/DDBJ whole genome shotgun (WGS) entry which is preliminary data.</text>
</comment>
<evidence type="ECO:0000256" key="1">
    <source>
        <dbReference type="ARBA" id="ARBA00001933"/>
    </source>
</evidence>
<dbReference type="Gene3D" id="3.90.1150.170">
    <property type="match status" value="1"/>
</dbReference>
<evidence type="ECO:0000256" key="7">
    <source>
        <dbReference type="RuleBase" id="RU000382"/>
    </source>
</evidence>
<keyword evidence="6 7" id="KW-0456">Lyase</keyword>
<dbReference type="SUPFAM" id="SSF53383">
    <property type="entry name" value="PLP-dependent transferases"/>
    <property type="match status" value="1"/>
</dbReference>
<dbReference type="Pfam" id="PF00282">
    <property type="entry name" value="Pyridoxal_deC"/>
    <property type="match status" value="1"/>
</dbReference>
<comment type="cofactor">
    <cofactor evidence="1 7">
        <name>pyridoxal 5'-phosphate</name>
        <dbReference type="ChEBI" id="CHEBI:597326"/>
    </cofactor>
</comment>
<keyword evidence="4" id="KW-0210">Decarboxylase</keyword>
<dbReference type="Proteomes" id="UP001642483">
    <property type="component" value="Unassembled WGS sequence"/>
</dbReference>
<evidence type="ECO:0000256" key="6">
    <source>
        <dbReference type="ARBA" id="ARBA00023239"/>
    </source>
</evidence>
<evidence type="ECO:0000313" key="9">
    <source>
        <dbReference type="Proteomes" id="UP001642483"/>
    </source>
</evidence>
<dbReference type="InterPro" id="IPR021115">
    <property type="entry name" value="Pyridoxal-P_BS"/>
</dbReference>
<reference evidence="8 9" key="1">
    <citation type="submission" date="2024-02" db="EMBL/GenBank/DDBJ databases">
        <authorList>
            <person name="Daric V."/>
            <person name="Darras S."/>
        </authorList>
    </citation>
    <scope>NUCLEOTIDE SEQUENCE [LARGE SCALE GENOMIC DNA]</scope>
</reference>
<organism evidence="8 9">
    <name type="scientific">Clavelina lepadiformis</name>
    <name type="common">Light-bulb sea squirt</name>
    <name type="synonym">Ascidia lepadiformis</name>
    <dbReference type="NCBI Taxonomy" id="159417"/>
    <lineage>
        <taxon>Eukaryota</taxon>
        <taxon>Metazoa</taxon>
        <taxon>Chordata</taxon>
        <taxon>Tunicata</taxon>
        <taxon>Ascidiacea</taxon>
        <taxon>Aplousobranchia</taxon>
        <taxon>Clavelinidae</taxon>
        <taxon>Clavelina</taxon>
    </lineage>
</organism>
<keyword evidence="9" id="KW-1185">Reference proteome</keyword>
<dbReference type="PROSITE" id="PS00392">
    <property type="entry name" value="DDC_GAD_HDC_YDC"/>
    <property type="match status" value="1"/>
</dbReference>
<dbReference type="CDD" id="cd06450">
    <property type="entry name" value="DOPA_deC_like"/>
    <property type="match status" value="1"/>
</dbReference>
<gene>
    <name evidence="8" type="ORF">CVLEPA_LOCUS1258</name>
</gene>